<evidence type="ECO:0000313" key="3">
    <source>
        <dbReference type="Proteomes" id="UP000199598"/>
    </source>
</evidence>
<dbReference type="Proteomes" id="UP000199598">
    <property type="component" value="Unassembled WGS sequence"/>
</dbReference>
<gene>
    <name evidence="2" type="ORF">SAMN04488518_103321</name>
</gene>
<keyword evidence="3" id="KW-1185">Reference proteome</keyword>
<keyword evidence="1" id="KW-0732">Signal</keyword>
<comment type="caution">
    <text evidence="2">The sequence shown here is derived from an EMBL/GenBank/DDBJ whole genome shotgun (WGS) entry which is preliminary data.</text>
</comment>
<organism evidence="2 3">
    <name type="scientific">Pseudovibrio ascidiaceicola</name>
    <dbReference type="NCBI Taxonomy" id="285279"/>
    <lineage>
        <taxon>Bacteria</taxon>
        <taxon>Pseudomonadati</taxon>
        <taxon>Pseudomonadota</taxon>
        <taxon>Alphaproteobacteria</taxon>
        <taxon>Hyphomicrobiales</taxon>
        <taxon>Stappiaceae</taxon>
        <taxon>Pseudovibrio</taxon>
    </lineage>
</organism>
<dbReference type="RefSeq" id="WP_093518398.1">
    <property type="nucleotide sequence ID" value="NZ_FOSK01000003.1"/>
</dbReference>
<sequence>MKTVLLMFLLSSAGANGEVGASYVEKDSVEECQQGIVALKEILAEPRFKIHYAGCHQSSAHISEFEHPGADDEGDKPERFVYLNRIEEGQLFVSEADSLSSCEASISKDESWCAVSTQKLLQR</sequence>
<evidence type="ECO:0000313" key="2">
    <source>
        <dbReference type="EMBL" id="SFK26081.1"/>
    </source>
</evidence>
<feature type="signal peptide" evidence="1">
    <location>
        <begin position="1"/>
        <end position="17"/>
    </location>
</feature>
<accession>A0A1I3Y485</accession>
<reference evidence="2 3" key="1">
    <citation type="submission" date="2016-10" db="EMBL/GenBank/DDBJ databases">
        <authorList>
            <person name="Varghese N."/>
            <person name="Submissions S."/>
        </authorList>
    </citation>
    <scope>NUCLEOTIDE SEQUENCE [LARGE SCALE GENOMIC DNA]</scope>
    <source>
        <strain evidence="2 3">DSM 16392</strain>
    </source>
</reference>
<evidence type="ECO:0000256" key="1">
    <source>
        <dbReference type="SAM" id="SignalP"/>
    </source>
</evidence>
<evidence type="ECO:0008006" key="4">
    <source>
        <dbReference type="Google" id="ProtNLM"/>
    </source>
</evidence>
<protein>
    <recommendedName>
        <fullName evidence="4">Secreted protein</fullName>
    </recommendedName>
</protein>
<name>A0A1I3Y485_9HYPH</name>
<feature type="chain" id="PRO_5045270661" description="Secreted protein" evidence="1">
    <location>
        <begin position="18"/>
        <end position="123"/>
    </location>
</feature>
<dbReference type="EMBL" id="FOSK01000003">
    <property type="protein sequence ID" value="SFK26081.1"/>
    <property type="molecule type" value="Genomic_DNA"/>
</dbReference>
<proteinExistence type="predicted"/>